<gene>
    <name evidence="1" type="ORF">C8D94_102362</name>
</gene>
<dbReference type="EMBL" id="QRAO01000002">
    <property type="protein sequence ID" value="RDK87179.1"/>
    <property type="molecule type" value="Genomic_DNA"/>
</dbReference>
<proteinExistence type="predicted"/>
<keyword evidence="2" id="KW-1185">Reference proteome</keyword>
<organism evidence="1 2">
    <name type="scientific">Marinirhabdus gelatinilytica</name>
    <dbReference type="NCBI Taxonomy" id="1703343"/>
    <lineage>
        <taxon>Bacteria</taxon>
        <taxon>Pseudomonadati</taxon>
        <taxon>Bacteroidota</taxon>
        <taxon>Flavobacteriia</taxon>
        <taxon>Flavobacteriales</taxon>
        <taxon>Flavobacteriaceae</taxon>
    </lineage>
</organism>
<dbReference type="AlphaFoldDB" id="A0A370QFV3"/>
<protein>
    <submittedName>
        <fullName evidence="1">Uncharacterized protein</fullName>
    </submittedName>
</protein>
<name>A0A370QFV3_9FLAO</name>
<reference evidence="1 2" key="1">
    <citation type="submission" date="2018-07" db="EMBL/GenBank/DDBJ databases">
        <title>Genomic Encyclopedia of Type Strains, Phase IV (KMG-IV): sequencing the most valuable type-strain genomes for metagenomic binning, comparative biology and taxonomic classification.</title>
        <authorList>
            <person name="Goeker M."/>
        </authorList>
    </citation>
    <scope>NUCLEOTIDE SEQUENCE [LARGE SCALE GENOMIC DNA]</scope>
    <source>
        <strain evidence="1 2">DSM 101478</strain>
    </source>
</reference>
<sequence length="46" mass="5266">MAEMQKTPFRIEGSLNIWLEFSTAFASLFTQVHLSSGVELVEFIIF</sequence>
<comment type="caution">
    <text evidence="1">The sequence shown here is derived from an EMBL/GenBank/DDBJ whole genome shotgun (WGS) entry which is preliminary data.</text>
</comment>
<accession>A0A370QFV3</accession>
<evidence type="ECO:0000313" key="2">
    <source>
        <dbReference type="Proteomes" id="UP000255317"/>
    </source>
</evidence>
<evidence type="ECO:0000313" key="1">
    <source>
        <dbReference type="EMBL" id="RDK87179.1"/>
    </source>
</evidence>
<dbReference type="Proteomes" id="UP000255317">
    <property type="component" value="Unassembled WGS sequence"/>
</dbReference>